<name>A0A1E7EYT3_9STRA</name>
<accession>A0A1E7EYT3</accession>
<evidence type="ECO:0000313" key="1">
    <source>
        <dbReference type="EMBL" id="OEU10965.1"/>
    </source>
</evidence>
<protein>
    <submittedName>
        <fullName evidence="1">Uncharacterized protein</fullName>
    </submittedName>
</protein>
<sequence length="228" mass="25450">MLASRFQRMVVGSSAAATAFAAYHINAMGGYWSKVQQQHEIPVGSIFEGGDLFELEVPKSYLIMSNNKKKQDTGDGNGHGNGDTAGVFVRAFYSAPFFTIERSIIDLVINRRWPEVIHEDSSTFEVGTQHAAWTVTERYPTALSMAWGGTRIGGTTNLQIRPSKRVVGDNSQFVILQFGSTLNASVNPGIMYLHYKYSQLLLAQTAQHLKHQEMKNDQQRIILSKYTE</sequence>
<evidence type="ECO:0000313" key="2">
    <source>
        <dbReference type="Proteomes" id="UP000095751"/>
    </source>
</evidence>
<dbReference type="InParanoid" id="A0A1E7EYT3"/>
<gene>
    <name evidence="1" type="ORF">FRACYDRAFT_246066</name>
</gene>
<keyword evidence="2" id="KW-1185">Reference proteome</keyword>
<dbReference type="EMBL" id="KV784369">
    <property type="protein sequence ID" value="OEU10965.1"/>
    <property type="molecule type" value="Genomic_DNA"/>
</dbReference>
<reference evidence="1 2" key="1">
    <citation type="submission" date="2016-09" db="EMBL/GenBank/DDBJ databases">
        <title>Extensive genetic diversity and differential bi-allelic expression allows diatom success in the polar Southern Ocean.</title>
        <authorList>
            <consortium name="DOE Joint Genome Institute"/>
            <person name="Mock T."/>
            <person name="Otillar R.P."/>
            <person name="Strauss J."/>
            <person name="Dupont C."/>
            <person name="Frickenhaus S."/>
            <person name="Maumus F."/>
            <person name="Mcmullan M."/>
            <person name="Sanges R."/>
            <person name="Schmutz J."/>
            <person name="Toseland A."/>
            <person name="Valas R."/>
            <person name="Veluchamy A."/>
            <person name="Ward B.J."/>
            <person name="Allen A."/>
            <person name="Barry K."/>
            <person name="Falciatore A."/>
            <person name="Ferrante M."/>
            <person name="Fortunato A.E."/>
            <person name="Gloeckner G."/>
            <person name="Gruber A."/>
            <person name="Hipkin R."/>
            <person name="Janech M."/>
            <person name="Kroth P."/>
            <person name="Leese F."/>
            <person name="Lindquist E."/>
            <person name="Lyon B.R."/>
            <person name="Martin J."/>
            <person name="Mayer C."/>
            <person name="Parker M."/>
            <person name="Quesneville H."/>
            <person name="Raymond J."/>
            <person name="Uhlig C."/>
            <person name="Valentin K.U."/>
            <person name="Worden A.Z."/>
            <person name="Armbrust E.V."/>
            <person name="Bowler C."/>
            <person name="Green B."/>
            <person name="Moulton V."/>
            <person name="Van Oosterhout C."/>
            <person name="Grigoriev I."/>
        </authorList>
    </citation>
    <scope>NUCLEOTIDE SEQUENCE [LARGE SCALE GENOMIC DNA]</scope>
    <source>
        <strain evidence="1 2">CCMP1102</strain>
    </source>
</reference>
<proteinExistence type="predicted"/>
<dbReference type="AlphaFoldDB" id="A0A1E7EYT3"/>
<dbReference type="KEGG" id="fcy:FRACYDRAFT_246066"/>
<dbReference type="Proteomes" id="UP000095751">
    <property type="component" value="Unassembled WGS sequence"/>
</dbReference>
<organism evidence="1 2">
    <name type="scientific">Fragilariopsis cylindrus CCMP1102</name>
    <dbReference type="NCBI Taxonomy" id="635003"/>
    <lineage>
        <taxon>Eukaryota</taxon>
        <taxon>Sar</taxon>
        <taxon>Stramenopiles</taxon>
        <taxon>Ochrophyta</taxon>
        <taxon>Bacillariophyta</taxon>
        <taxon>Bacillariophyceae</taxon>
        <taxon>Bacillariophycidae</taxon>
        <taxon>Bacillariales</taxon>
        <taxon>Bacillariaceae</taxon>
        <taxon>Fragilariopsis</taxon>
    </lineage>
</organism>